<evidence type="ECO:0000313" key="5">
    <source>
        <dbReference type="Proteomes" id="UP000287547"/>
    </source>
</evidence>
<comment type="caution">
    <text evidence="4">The sequence shown here is derived from an EMBL/GenBank/DDBJ whole genome shotgun (WGS) entry which is preliminary data.</text>
</comment>
<accession>A0A428ZR00</accession>
<feature type="domain" description="Carrier" evidence="3">
    <location>
        <begin position="16"/>
        <end position="105"/>
    </location>
</feature>
<proteinExistence type="predicted"/>
<dbReference type="EMBL" id="QHKI01000002">
    <property type="protein sequence ID" value="RSM90494.1"/>
    <property type="molecule type" value="Genomic_DNA"/>
</dbReference>
<evidence type="ECO:0000256" key="2">
    <source>
        <dbReference type="ARBA" id="ARBA00022553"/>
    </source>
</evidence>
<protein>
    <submittedName>
        <fullName evidence="4">Acyl carrier protein</fullName>
    </submittedName>
</protein>
<dbReference type="Gene3D" id="1.10.1200.10">
    <property type="entry name" value="ACP-like"/>
    <property type="match status" value="1"/>
</dbReference>
<reference evidence="4 5" key="1">
    <citation type="submission" date="2018-05" db="EMBL/GenBank/DDBJ databases">
        <title>Evolution of GPA BGCs.</title>
        <authorList>
            <person name="Waglechner N."/>
            <person name="Wright G.D."/>
        </authorList>
    </citation>
    <scope>NUCLEOTIDE SEQUENCE [LARGE SCALE GENOMIC DNA]</scope>
    <source>
        <strain evidence="4 5">A82846</strain>
    </source>
</reference>
<evidence type="ECO:0000259" key="3">
    <source>
        <dbReference type="PROSITE" id="PS50075"/>
    </source>
</evidence>
<dbReference type="InterPro" id="IPR006162">
    <property type="entry name" value="Ppantetheine_attach_site"/>
</dbReference>
<dbReference type="Proteomes" id="UP000287547">
    <property type="component" value="Unassembled WGS sequence"/>
</dbReference>
<dbReference type="AlphaFoldDB" id="A0A428ZR00"/>
<dbReference type="InterPro" id="IPR009081">
    <property type="entry name" value="PP-bd_ACP"/>
</dbReference>
<dbReference type="OrthoDB" id="3785691at2"/>
<dbReference type="InterPro" id="IPR036736">
    <property type="entry name" value="ACP-like_sf"/>
</dbReference>
<keyword evidence="2" id="KW-0597">Phosphoprotein</keyword>
<dbReference type="PROSITE" id="PS00012">
    <property type="entry name" value="PHOSPHOPANTETHEINE"/>
    <property type="match status" value="1"/>
</dbReference>
<organism evidence="4 5">
    <name type="scientific">Kibdelosporangium aridum</name>
    <dbReference type="NCBI Taxonomy" id="2030"/>
    <lineage>
        <taxon>Bacteria</taxon>
        <taxon>Bacillati</taxon>
        <taxon>Actinomycetota</taxon>
        <taxon>Actinomycetes</taxon>
        <taxon>Pseudonocardiales</taxon>
        <taxon>Pseudonocardiaceae</taxon>
        <taxon>Kibdelosporangium</taxon>
    </lineage>
</organism>
<name>A0A428ZR00_KIBAR</name>
<dbReference type="PROSITE" id="PS50075">
    <property type="entry name" value="CARRIER"/>
    <property type="match status" value="1"/>
</dbReference>
<dbReference type="Pfam" id="PF00550">
    <property type="entry name" value="PP-binding"/>
    <property type="match status" value="1"/>
</dbReference>
<gene>
    <name evidence="4" type="ORF">DMH04_03240</name>
</gene>
<evidence type="ECO:0000256" key="1">
    <source>
        <dbReference type="ARBA" id="ARBA00022450"/>
    </source>
</evidence>
<evidence type="ECO:0000313" key="4">
    <source>
        <dbReference type="EMBL" id="RSM90494.1"/>
    </source>
</evidence>
<sequence length="114" mass="12340">MERPMWSHGSRRESSVSESEVLDEVIRLIAEVVGEDVLLGMEVTADTTFSDDLGLESIEFVALADRLREQYGAQVDLVAFLGDMDIDEIMAMTVGQLVGHIQAQPAPATTTGTG</sequence>
<dbReference type="SUPFAM" id="SSF47336">
    <property type="entry name" value="ACP-like"/>
    <property type="match status" value="1"/>
</dbReference>
<keyword evidence="1" id="KW-0596">Phosphopantetheine</keyword>